<dbReference type="Proteomes" id="UP000095280">
    <property type="component" value="Unplaced"/>
</dbReference>
<keyword evidence="13" id="KW-1185">Reference proteome</keyword>
<feature type="transmembrane region" description="Helical" evidence="10">
    <location>
        <begin position="244"/>
        <end position="268"/>
    </location>
</feature>
<feature type="domain" description="Potassium channel" evidence="12">
    <location>
        <begin position="486"/>
        <end position="530"/>
    </location>
</feature>
<feature type="transmembrane region" description="Helical" evidence="10">
    <location>
        <begin position="344"/>
        <end position="362"/>
    </location>
</feature>
<accession>A0A1I8GWY3</accession>
<keyword evidence="4 10" id="KW-1133">Transmembrane helix</keyword>
<dbReference type="PANTHER" id="PTHR11003:SF334">
    <property type="entry name" value="FI03418P"/>
    <property type="match status" value="1"/>
</dbReference>
<evidence type="ECO:0000256" key="3">
    <source>
        <dbReference type="ARBA" id="ARBA00022692"/>
    </source>
</evidence>
<evidence type="ECO:0000313" key="13">
    <source>
        <dbReference type="Proteomes" id="UP000095280"/>
    </source>
</evidence>
<feature type="region of interest" description="Disordered" evidence="9">
    <location>
        <begin position="563"/>
        <end position="608"/>
    </location>
</feature>
<evidence type="ECO:0000256" key="1">
    <source>
        <dbReference type="ARBA" id="ARBA00004141"/>
    </source>
</evidence>
<comment type="similarity">
    <text evidence="8">Belongs to the two pore domain potassium channel (TC 1.A.1.8) family.</text>
</comment>
<feature type="transmembrane region" description="Helical" evidence="10">
    <location>
        <begin position="102"/>
        <end position="122"/>
    </location>
</feature>
<feature type="domain" description="Potassium channel" evidence="12">
    <location>
        <begin position="110"/>
        <end position="155"/>
    </location>
</feature>
<protein>
    <submittedName>
        <fullName evidence="14">Ion_trans_2 domain-containing protein</fullName>
    </submittedName>
</protein>
<dbReference type="GO" id="GO:0022841">
    <property type="term" value="F:potassium ion leak channel activity"/>
    <property type="evidence" value="ECO:0007669"/>
    <property type="project" value="TreeGrafter"/>
</dbReference>
<feature type="compositionally biased region" description="Basic and acidic residues" evidence="9">
    <location>
        <begin position="215"/>
        <end position="227"/>
    </location>
</feature>
<keyword evidence="2 8" id="KW-0813">Transport</keyword>
<evidence type="ECO:0000313" key="14">
    <source>
        <dbReference type="WBParaSite" id="maker-uti_cns_0003496-snap-gene-0.3-mRNA-1"/>
    </source>
</evidence>
<dbReference type="Gene3D" id="1.10.287.70">
    <property type="match status" value="3"/>
</dbReference>
<dbReference type="GO" id="GO:0005886">
    <property type="term" value="C:plasma membrane"/>
    <property type="evidence" value="ECO:0007669"/>
    <property type="project" value="TreeGrafter"/>
</dbReference>
<comment type="subcellular location">
    <subcellularLocation>
        <location evidence="1">Membrane</location>
        <topology evidence="1">Multi-pass membrane protein</topology>
    </subcellularLocation>
</comment>
<dbReference type="AlphaFoldDB" id="A0A1I8GWY3"/>
<dbReference type="InterPro" id="IPR013099">
    <property type="entry name" value="K_chnl_dom"/>
</dbReference>
<feature type="region of interest" description="Disordered" evidence="9">
    <location>
        <begin position="212"/>
        <end position="231"/>
    </location>
</feature>
<feature type="transmembrane region" description="Helical" evidence="10">
    <location>
        <begin position="618"/>
        <end position="643"/>
    </location>
</feature>
<dbReference type="GO" id="GO:0030322">
    <property type="term" value="P:stabilization of membrane potential"/>
    <property type="evidence" value="ECO:0007669"/>
    <property type="project" value="TreeGrafter"/>
</dbReference>
<evidence type="ECO:0000256" key="4">
    <source>
        <dbReference type="ARBA" id="ARBA00022989"/>
    </source>
</evidence>
<dbReference type="InterPro" id="IPR003280">
    <property type="entry name" value="2pore_dom_K_chnl"/>
</dbReference>
<dbReference type="GO" id="GO:0015271">
    <property type="term" value="F:outward rectifier potassium channel activity"/>
    <property type="evidence" value="ECO:0007669"/>
    <property type="project" value="TreeGrafter"/>
</dbReference>
<keyword evidence="7 8" id="KW-0407">Ion channel</keyword>
<reference evidence="14" key="1">
    <citation type="submission" date="2016-11" db="UniProtKB">
        <authorList>
            <consortium name="WormBaseParasite"/>
        </authorList>
    </citation>
    <scope>IDENTIFICATION</scope>
</reference>
<feature type="domain" description="Potassium channel" evidence="12">
    <location>
        <begin position="343"/>
        <end position="396"/>
    </location>
</feature>
<feature type="signal peptide" evidence="11">
    <location>
        <begin position="1"/>
        <end position="21"/>
    </location>
</feature>
<feature type="region of interest" description="Disordered" evidence="9">
    <location>
        <begin position="810"/>
        <end position="831"/>
    </location>
</feature>
<dbReference type="WBParaSite" id="maker-uti_cns_0003496-snap-gene-0.3-mRNA-1">
    <property type="protein sequence ID" value="maker-uti_cns_0003496-snap-gene-0.3-mRNA-1"/>
    <property type="gene ID" value="maker-uti_cns_0003496-snap-gene-0.3"/>
</dbReference>
<evidence type="ECO:0000256" key="6">
    <source>
        <dbReference type="ARBA" id="ARBA00023136"/>
    </source>
</evidence>
<feature type="transmembrane region" description="Helical" evidence="10">
    <location>
        <begin position="374"/>
        <end position="394"/>
    </location>
</feature>
<evidence type="ECO:0000256" key="5">
    <source>
        <dbReference type="ARBA" id="ARBA00023065"/>
    </source>
</evidence>
<dbReference type="Pfam" id="PF07885">
    <property type="entry name" value="Ion_trans_2"/>
    <property type="match status" value="4"/>
</dbReference>
<keyword evidence="3 8" id="KW-0812">Transmembrane</keyword>
<feature type="transmembrane region" description="Helical" evidence="10">
    <location>
        <begin position="750"/>
        <end position="770"/>
    </location>
</feature>
<keyword evidence="5 8" id="KW-0406">Ion transport</keyword>
<evidence type="ECO:0000256" key="11">
    <source>
        <dbReference type="SAM" id="SignalP"/>
    </source>
</evidence>
<keyword evidence="6 10" id="KW-0472">Membrane</keyword>
<keyword evidence="11" id="KW-0732">Signal</keyword>
<evidence type="ECO:0000259" key="12">
    <source>
        <dbReference type="Pfam" id="PF07885"/>
    </source>
</evidence>
<evidence type="ECO:0000256" key="7">
    <source>
        <dbReference type="ARBA" id="ARBA00023303"/>
    </source>
</evidence>
<evidence type="ECO:0000256" key="9">
    <source>
        <dbReference type="SAM" id="MobiDB-lite"/>
    </source>
</evidence>
<feature type="compositionally biased region" description="Polar residues" evidence="9">
    <location>
        <begin position="563"/>
        <end position="575"/>
    </location>
</feature>
<sequence>MIYAILGIPLMLLFLTKIGEPTAVLFRGFYLNIVCCKCFIKKLPHESKNFNNQDEQSKDQQQTSWRTVEDGVVKQAPAKVSELVIVEDDEDDEEEEEEVVNIPITVTIMLLIFYILIGASVFRVWEEWTVIEGTYFSFITLSTIGFGDYVPGKDGPFNSVSADMRSKAGFEGDNIDVGGVHGNGKQQLASANGRDHAKETTDFGNFLANSTASLNRDDHDKNEEKNQNEGSGAKRFMRRFASIMLSHIGTLLIVVAYVAAGGFLFSYLETNNEIESCKTSEAKFWAKFTETVNLVYSQAQGSNATEAQLSVSSSILDFAKDFYALNVNPEFNCSSMPDPELPTWNFVNAAYFCVTIVTTIGYGHISPMTQWGQIVCMIYGILGIPLMLLFLSKIGDPTAMLFRSFYLNIFCCKCFVKRLPNEAELMANGGQAERQQTSWAAAAEEGEAGGEKKPPAKVVEVIEEEEEEEEEDNEVINIPITVTLMLLTIYIVIGAAVFRFWEEWTIVEGTYFSFITLSTIGFGDYVPGRNGPFNDRLARNYLPMSANGGYDFEFSQFCSGSASGSGTERPSSKQRNAGLVSGASAGGKQSPNLSDIRAETKRRQASSSSNRRSCIHRIFTVILSHLGIFFLIVLYLTMGGFLFNYLEVVNEISACETKSDKYESKRNEAVDRVYNIAQGANASLSKSAILTELQTFAEDVYTLGVDPGVNCSTIGEAENMPNWALPNSIYFCATIITTIGYGHIAPVTKWGQVICMIYAVLGIPLMLLFLTKIGGPTATLFRSFYLNIFCCKCFITKSTFGRSLAEAELQRRKDAEMARTVSDSSEKQPPP</sequence>
<evidence type="ECO:0000256" key="2">
    <source>
        <dbReference type="ARBA" id="ARBA00022448"/>
    </source>
</evidence>
<dbReference type="PRINTS" id="PR01333">
    <property type="entry name" value="2POREKCHANEL"/>
</dbReference>
<dbReference type="SUPFAM" id="SSF81324">
    <property type="entry name" value="Voltage-gated potassium channels"/>
    <property type="match status" value="4"/>
</dbReference>
<name>A0A1I8GWY3_9PLAT</name>
<proteinExistence type="inferred from homology"/>
<organism evidence="13 14">
    <name type="scientific">Macrostomum lignano</name>
    <dbReference type="NCBI Taxonomy" id="282301"/>
    <lineage>
        <taxon>Eukaryota</taxon>
        <taxon>Metazoa</taxon>
        <taxon>Spiralia</taxon>
        <taxon>Lophotrochozoa</taxon>
        <taxon>Platyhelminthes</taxon>
        <taxon>Rhabditophora</taxon>
        <taxon>Macrostomorpha</taxon>
        <taxon>Macrostomida</taxon>
        <taxon>Macrostomidae</taxon>
        <taxon>Macrostomum</taxon>
    </lineage>
</organism>
<evidence type="ECO:0000256" key="8">
    <source>
        <dbReference type="RuleBase" id="RU003857"/>
    </source>
</evidence>
<feature type="domain" description="Potassium channel" evidence="12">
    <location>
        <begin position="711"/>
        <end position="774"/>
    </location>
</feature>
<feature type="transmembrane region" description="Helical" evidence="10">
    <location>
        <begin position="476"/>
        <end position="498"/>
    </location>
</feature>
<feature type="chain" id="PRO_5009319711" evidence="11">
    <location>
        <begin position="22"/>
        <end position="831"/>
    </location>
</feature>
<feature type="region of interest" description="Disordered" evidence="9">
    <location>
        <begin position="436"/>
        <end position="456"/>
    </location>
</feature>
<evidence type="ECO:0000256" key="10">
    <source>
        <dbReference type="SAM" id="Phobius"/>
    </source>
</evidence>
<dbReference type="PANTHER" id="PTHR11003">
    <property type="entry name" value="POTASSIUM CHANNEL, SUBFAMILY K"/>
    <property type="match status" value="1"/>
</dbReference>